<proteinExistence type="predicted"/>
<dbReference type="OrthoDB" id="428577at2759"/>
<dbReference type="AlphaFoldDB" id="A0A4S4MR71"/>
<protein>
    <submittedName>
        <fullName evidence="1">Uncharacterized protein</fullName>
    </submittedName>
</protein>
<accession>A0A4S4MR71</accession>
<keyword evidence="2" id="KW-1185">Reference proteome</keyword>
<sequence length="392" mass="44625">MLELAFRHAWRWFGRIIKDHEVYFRATYVVNEIWGTLINSVFGLYLTMRPMGTPGPAMLPAVTRSITLNVWHLDGDSAHLEVTCSPMTLWRDIVHIFCDHYPELCTIPEKTHALWWTQTEELDLYRHVGEYVVDSDGPENIYITPKQPEEKEPKDKPVLYVWVAAQVQTVHVDVTLIPGFAFSAMAPGAAIVPAHLAAGLGERVVWKVVVRNTRRMLDMETGLEQTALSWQIRAKQSSLLGTTIIPASDILNANLNNKNAVVVPVAEIIAYLNSSMKTLGVPVEARTSLLRLWIPTFIRYEYIALRFLPQKLYGQAVFLTVRPKPNLIIRIFMLFRGLSGEDIKSWPLAQKRLQDPVTRWQKEVGVSQADIDRLEDKTIFRILECNGLEVLG</sequence>
<comment type="caution">
    <text evidence="1">The sequence shown here is derived from an EMBL/GenBank/DDBJ whole genome shotgun (WGS) entry which is preliminary data.</text>
</comment>
<dbReference type="EMBL" id="SGPM01000169">
    <property type="protein sequence ID" value="THH28592.1"/>
    <property type="molecule type" value="Genomic_DNA"/>
</dbReference>
<evidence type="ECO:0000313" key="1">
    <source>
        <dbReference type="EMBL" id="THH28592.1"/>
    </source>
</evidence>
<dbReference type="Proteomes" id="UP000308730">
    <property type="component" value="Unassembled WGS sequence"/>
</dbReference>
<organism evidence="1 2">
    <name type="scientific">Antrodiella citrinella</name>
    <dbReference type="NCBI Taxonomy" id="2447956"/>
    <lineage>
        <taxon>Eukaryota</taxon>
        <taxon>Fungi</taxon>
        <taxon>Dikarya</taxon>
        <taxon>Basidiomycota</taxon>
        <taxon>Agaricomycotina</taxon>
        <taxon>Agaricomycetes</taxon>
        <taxon>Polyporales</taxon>
        <taxon>Steccherinaceae</taxon>
        <taxon>Antrodiella</taxon>
    </lineage>
</organism>
<reference evidence="1 2" key="1">
    <citation type="submission" date="2019-02" db="EMBL/GenBank/DDBJ databases">
        <title>Genome sequencing of the rare red list fungi Antrodiella citrinella (Flaviporus citrinellus).</title>
        <authorList>
            <person name="Buettner E."/>
            <person name="Kellner H."/>
        </authorList>
    </citation>
    <scope>NUCLEOTIDE SEQUENCE [LARGE SCALE GENOMIC DNA]</scope>
    <source>
        <strain evidence="1 2">DSM 108506</strain>
    </source>
</reference>
<name>A0A4S4MR71_9APHY</name>
<evidence type="ECO:0000313" key="2">
    <source>
        <dbReference type="Proteomes" id="UP000308730"/>
    </source>
</evidence>
<gene>
    <name evidence="1" type="ORF">EUX98_g5598</name>
</gene>